<dbReference type="InterPro" id="IPR014043">
    <property type="entry name" value="Acyl_transferase_dom"/>
</dbReference>
<feature type="region of interest" description="Disordered" evidence="5">
    <location>
        <begin position="1232"/>
        <end position="1254"/>
    </location>
</feature>
<evidence type="ECO:0000313" key="8">
    <source>
        <dbReference type="EMBL" id="KAK8065059.1"/>
    </source>
</evidence>
<dbReference type="Gene3D" id="3.40.47.10">
    <property type="match status" value="1"/>
</dbReference>
<dbReference type="EMBL" id="JAQQWN010000009">
    <property type="protein sequence ID" value="KAK8065059.1"/>
    <property type="molecule type" value="Genomic_DNA"/>
</dbReference>
<gene>
    <name evidence="8" type="ORF">PG997_011806</name>
</gene>
<evidence type="ECO:0008006" key="10">
    <source>
        <dbReference type="Google" id="ProtNLM"/>
    </source>
</evidence>
<dbReference type="InterPro" id="IPR020841">
    <property type="entry name" value="PKS_Beta-ketoAc_synthase_dom"/>
</dbReference>
<dbReference type="RefSeq" id="XP_066661813.1">
    <property type="nucleotide sequence ID" value="XM_066816121.1"/>
</dbReference>
<dbReference type="SMART" id="SM00826">
    <property type="entry name" value="PKS_DH"/>
    <property type="match status" value="1"/>
</dbReference>
<dbReference type="Gene3D" id="3.10.129.110">
    <property type="entry name" value="Polyketide synthase dehydratase"/>
    <property type="match status" value="1"/>
</dbReference>
<feature type="region of interest" description="N-terminal hotdog fold" evidence="4">
    <location>
        <begin position="970"/>
        <end position="1104"/>
    </location>
</feature>
<dbReference type="InterPro" id="IPR032821">
    <property type="entry name" value="PKS_assoc"/>
</dbReference>
<keyword evidence="3" id="KW-0511">Multifunctional enzyme</keyword>
<dbReference type="InterPro" id="IPR049552">
    <property type="entry name" value="PKS_DH_N"/>
</dbReference>
<dbReference type="PROSITE" id="PS52019">
    <property type="entry name" value="PKS_MFAS_DH"/>
    <property type="match status" value="1"/>
</dbReference>
<dbReference type="InterPro" id="IPR049551">
    <property type="entry name" value="PKS_DH_C"/>
</dbReference>
<evidence type="ECO:0000313" key="9">
    <source>
        <dbReference type="Proteomes" id="UP001433268"/>
    </source>
</evidence>
<protein>
    <recommendedName>
        <fullName evidence="10">Polyketide synthase</fullName>
    </recommendedName>
</protein>
<organism evidence="8 9">
    <name type="scientific">Apiospora hydei</name>
    <dbReference type="NCBI Taxonomy" id="1337664"/>
    <lineage>
        <taxon>Eukaryota</taxon>
        <taxon>Fungi</taxon>
        <taxon>Dikarya</taxon>
        <taxon>Ascomycota</taxon>
        <taxon>Pezizomycotina</taxon>
        <taxon>Sordariomycetes</taxon>
        <taxon>Xylariomycetidae</taxon>
        <taxon>Amphisphaeriales</taxon>
        <taxon>Apiosporaceae</taxon>
        <taxon>Apiospora</taxon>
    </lineage>
</organism>
<dbReference type="InterPro" id="IPR020807">
    <property type="entry name" value="PKS_DH"/>
</dbReference>
<dbReference type="PANTHER" id="PTHR43775:SF29">
    <property type="entry name" value="ASPERFURANONE POLYKETIDE SYNTHASE AFOG-RELATED"/>
    <property type="match status" value="1"/>
</dbReference>
<evidence type="ECO:0000259" key="7">
    <source>
        <dbReference type="PROSITE" id="PS52019"/>
    </source>
</evidence>
<proteinExistence type="predicted"/>
<evidence type="ECO:0000259" key="6">
    <source>
        <dbReference type="PROSITE" id="PS52004"/>
    </source>
</evidence>
<dbReference type="SUPFAM" id="SSF55048">
    <property type="entry name" value="Probable ACP-binding domain of malonyl-CoA ACP transacylase"/>
    <property type="match status" value="1"/>
</dbReference>
<dbReference type="Gene3D" id="3.40.366.10">
    <property type="entry name" value="Malonyl-Coenzyme A Acyl Carrier Protein, domain 2"/>
    <property type="match status" value="1"/>
</dbReference>
<dbReference type="Pfam" id="PF00109">
    <property type="entry name" value="ketoacyl-synt"/>
    <property type="match status" value="1"/>
</dbReference>
<evidence type="ECO:0000256" key="4">
    <source>
        <dbReference type="PROSITE-ProRule" id="PRU01363"/>
    </source>
</evidence>
<dbReference type="InterPro" id="IPR042104">
    <property type="entry name" value="PKS_dehydratase_sf"/>
</dbReference>
<feature type="region of interest" description="Disordered" evidence="5">
    <location>
        <begin position="466"/>
        <end position="489"/>
    </location>
</feature>
<dbReference type="SMART" id="SM00825">
    <property type="entry name" value="PKS_KS"/>
    <property type="match status" value="1"/>
</dbReference>
<dbReference type="Pfam" id="PF02801">
    <property type="entry name" value="Ketoacyl-synt_C"/>
    <property type="match status" value="1"/>
</dbReference>
<feature type="active site" description="Proton donor; for dehydratase activity" evidence="4">
    <location>
        <position position="1195"/>
    </location>
</feature>
<name>A0ABR1V4R5_9PEZI</name>
<dbReference type="CDD" id="cd00833">
    <property type="entry name" value="PKS"/>
    <property type="match status" value="1"/>
</dbReference>
<feature type="region of interest" description="C-terminal hotdog fold" evidence="4">
    <location>
        <begin position="1135"/>
        <end position="1254"/>
    </location>
</feature>
<evidence type="ECO:0000256" key="5">
    <source>
        <dbReference type="SAM" id="MobiDB-lite"/>
    </source>
</evidence>
<dbReference type="Pfam" id="PF14765">
    <property type="entry name" value="PS-DH"/>
    <property type="match status" value="1"/>
</dbReference>
<dbReference type="InterPro" id="IPR014031">
    <property type="entry name" value="Ketoacyl_synth_C"/>
</dbReference>
<dbReference type="PANTHER" id="PTHR43775">
    <property type="entry name" value="FATTY ACID SYNTHASE"/>
    <property type="match status" value="1"/>
</dbReference>
<accession>A0ABR1V4R5</accession>
<dbReference type="InterPro" id="IPR049900">
    <property type="entry name" value="PKS_mFAS_DH"/>
</dbReference>
<dbReference type="SUPFAM" id="SSF53901">
    <property type="entry name" value="Thiolase-like"/>
    <property type="match status" value="1"/>
</dbReference>
<dbReference type="SMART" id="SM00827">
    <property type="entry name" value="PKS_AT"/>
    <property type="match status" value="1"/>
</dbReference>
<dbReference type="GeneID" id="92049181"/>
<evidence type="ECO:0000256" key="2">
    <source>
        <dbReference type="ARBA" id="ARBA00022553"/>
    </source>
</evidence>
<dbReference type="SUPFAM" id="SSF52151">
    <property type="entry name" value="FabD/lysophospholipase-like"/>
    <property type="match status" value="1"/>
</dbReference>
<dbReference type="InterPro" id="IPR016039">
    <property type="entry name" value="Thiolase-like"/>
</dbReference>
<keyword evidence="9" id="KW-1185">Reference proteome</keyword>
<evidence type="ECO:0000256" key="3">
    <source>
        <dbReference type="ARBA" id="ARBA00023268"/>
    </source>
</evidence>
<dbReference type="InterPro" id="IPR001227">
    <property type="entry name" value="Ac_transferase_dom_sf"/>
</dbReference>
<dbReference type="Pfam" id="PF16197">
    <property type="entry name" value="KAsynt_C_assoc"/>
    <property type="match status" value="1"/>
</dbReference>
<dbReference type="Proteomes" id="UP001433268">
    <property type="component" value="Unassembled WGS sequence"/>
</dbReference>
<keyword evidence="2" id="KW-0597">Phosphoprotein</keyword>
<comment type="caution">
    <text evidence="8">The sequence shown here is derived from an EMBL/GenBank/DDBJ whole genome shotgun (WGS) entry which is preliminary data.</text>
</comment>
<dbReference type="Pfam" id="PF00698">
    <property type="entry name" value="Acyl_transf_1"/>
    <property type="match status" value="1"/>
</dbReference>
<sequence>MNEAVAIVGLSYRLPQEAENESGFWELLEQRRNAMTEWPGTRINLETFHDENSNCDGKIRGRGAHFLKQDPSLFDAPFFSSLRRKLQQWTPSIACFSRRPTERLKTVSLASSSCIESSNADTFGNKAGMPVERIKGSQTGVFAASMTDDYTRFTAKDPDGLVSPSLAGVAMSLLPNRVSWYFDLLGPSVHIDTACSGSLVALDMACQSIQSGDSSMALVAGTNLLLGPEGSIMLSHGNYLSPHSVCYSFDERADGYARGEGVIALVIKPVSAAIRDGDTIRAVIRATGSNQDGRTPTLTQPSSDSQERLIRRVYHKAGLGFEDTRFVEAHGTGTAVGDPIEMKAIGKVFREHRSSQEPLYVGSVKSNIGHTEGSAGLAGVAKAVLVLERGIILPNALFERMNPAIDADFYHLAVPTTPTPWPHHGLRRVSVNSFGFGGTNAHAIIDDALHYLQDRRFVANHCTRALDETSEDSSSTPCTESDDGGPSGLDGYDPAPQLLVWTAADETALGQTTQSYVEYCNADGRFTTRKELEKLAYTLSARRSILLWRTFGVISPGGDPLVAAKPTRASGETALAFVFTGQGAQYHGMGLQLMGFSVFKRTLERIDRIIRSIGCDWSLFGISDEMGHADNIHLPEYSQLLCTALQIALVELLRSCGVVPRAVIGHSSGEIAASYTVGAVSLESACKIAYFRGQAAGNLRREASEVPGAMLSANLAETDVAGYVGKISPSELSKQIGIACVNSPVNCTLSGPERAIDVLKQRLEDDGIFSQKLKTGVAYHSPAMESAANEYRLRMGTLMPGDTVEPGYMVSSVLAQALPSPELLCTPQYWVDNLISPVRFSDGLSTLVQGQKDTAGPPITHIVEIGPHSALRRPVQDILSQLKGRRKHIQYRSVLQRSRQALRSTLEFLGQLFCDGYPVDVTAANGRGPHTSGPRPFLVNCPEYPFNHSQAYWIEPRISRDFRLRGSVPTDSLGARCSDWNPLEPRWRKLLSIDTTPWTQDHVVQDAIIYPATGMIVMALEAVKQIGQETRPLSAFFIKEARFLNPITVGKAAEDCTEVLIRLKRVQSQYEKESTWSEVKITTQIQNRWTECFQATIQHQYLEEGASSQVDGGVEKRLWEERIVGRMFEAKGACASSVDSIEFYRGCLDAGMKYGNSFQLLREIGWDGGNLAIGQIASSPEHRKTSSLLHPAVLDNALQILLVQATKGATDSHPACVPSSLSNAWISASGWERGKPSGFPTGPGRAQANSGLEQ</sequence>
<keyword evidence="1" id="KW-0596">Phosphopantetheine</keyword>
<reference evidence="8 9" key="1">
    <citation type="submission" date="2023-01" db="EMBL/GenBank/DDBJ databases">
        <title>Analysis of 21 Apiospora genomes using comparative genomics revels a genus with tremendous synthesis potential of carbohydrate active enzymes and secondary metabolites.</title>
        <authorList>
            <person name="Sorensen T."/>
        </authorList>
    </citation>
    <scope>NUCLEOTIDE SEQUENCE [LARGE SCALE GENOMIC DNA]</scope>
    <source>
        <strain evidence="8 9">CBS 114990</strain>
    </source>
</reference>
<dbReference type="InterPro" id="IPR016036">
    <property type="entry name" value="Malonyl_transacylase_ACP-bd"/>
</dbReference>
<dbReference type="Pfam" id="PF21089">
    <property type="entry name" value="PKS_DH_N"/>
    <property type="match status" value="1"/>
</dbReference>
<dbReference type="PROSITE" id="PS52004">
    <property type="entry name" value="KS3_2"/>
    <property type="match status" value="1"/>
</dbReference>
<feature type="domain" description="PKS/mFAS DH" evidence="7">
    <location>
        <begin position="970"/>
        <end position="1254"/>
    </location>
</feature>
<feature type="domain" description="Ketosynthase family 3 (KS3)" evidence="6">
    <location>
        <begin position="2"/>
        <end position="447"/>
    </location>
</feature>
<feature type="active site" description="Proton acceptor; for dehydratase activity" evidence="4">
    <location>
        <position position="1002"/>
    </location>
</feature>
<dbReference type="InterPro" id="IPR014030">
    <property type="entry name" value="Ketoacyl_synth_N"/>
</dbReference>
<evidence type="ECO:0000256" key="1">
    <source>
        <dbReference type="ARBA" id="ARBA00022450"/>
    </source>
</evidence>
<dbReference type="InterPro" id="IPR016035">
    <property type="entry name" value="Acyl_Trfase/lysoPLipase"/>
</dbReference>
<dbReference type="InterPro" id="IPR050091">
    <property type="entry name" value="PKS_NRPS_Biosynth_Enz"/>
</dbReference>